<evidence type="ECO:0000256" key="1">
    <source>
        <dbReference type="SAM" id="Coils"/>
    </source>
</evidence>
<accession>A0A1Y1IE46</accession>
<protein>
    <submittedName>
        <fullName evidence="3">Uncharacterized protein</fullName>
    </submittedName>
</protein>
<feature type="coiled-coil region" evidence="1">
    <location>
        <begin position="105"/>
        <end position="132"/>
    </location>
</feature>
<keyword evidence="1" id="KW-0175">Coiled coil</keyword>
<dbReference type="EMBL" id="DF237450">
    <property type="protein sequence ID" value="GAQ89234.1"/>
    <property type="molecule type" value="Genomic_DNA"/>
</dbReference>
<evidence type="ECO:0000313" key="4">
    <source>
        <dbReference type="Proteomes" id="UP000054558"/>
    </source>
</evidence>
<feature type="compositionally biased region" description="Low complexity" evidence="2">
    <location>
        <begin position="1492"/>
        <end position="1505"/>
    </location>
</feature>
<dbReference type="Proteomes" id="UP000054558">
    <property type="component" value="Unassembled WGS sequence"/>
</dbReference>
<gene>
    <name evidence="3" type="ORF">KFL_005010030</name>
</gene>
<feature type="compositionally biased region" description="Basic and acidic residues" evidence="2">
    <location>
        <begin position="1251"/>
        <end position="1261"/>
    </location>
</feature>
<feature type="coiled-coil region" evidence="1">
    <location>
        <begin position="565"/>
        <end position="645"/>
    </location>
</feature>
<feature type="coiled-coil region" evidence="1">
    <location>
        <begin position="256"/>
        <end position="399"/>
    </location>
</feature>
<reference evidence="3 4" key="1">
    <citation type="journal article" date="2014" name="Nat. Commun.">
        <title>Klebsormidium flaccidum genome reveals primary factors for plant terrestrial adaptation.</title>
        <authorList>
            <person name="Hori K."/>
            <person name="Maruyama F."/>
            <person name="Fujisawa T."/>
            <person name="Togashi T."/>
            <person name="Yamamoto N."/>
            <person name="Seo M."/>
            <person name="Sato S."/>
            <person name="Yamada T."/>
            <person name="Mori H."/>
            <person name="Tajima N."/>
            <person name="Moriyama T."/>
            <person name="Ikeuchi M."/>
            <person name="Watanabe M."/>
            <person name="Wada H."/>
            <person name="Kobayashi K."/>
            <person name="Saito M."/>
            <person name="Masuda T."/>
            <person name="Sasaki-Sekimoto Y."/>
            <person name="Mashiguchi K."/>
            <person name="Awai K."/>
            <person name="Shimojima M."/>
            <person name="Masuda S."/>
            <person name="Iwai M."/>
            <person name="Nobusawa T."/>
            <person name="Narise T."/>
            <person name="Kondo S."/>
            <person name="Saito H."/>
            <person name="Sato R."/>
            <person name="Murakawa M."/>
            <person name="Ihara Y."/>
            <person name="Oshima-Yamada Y."/>
            <person name="Ohtaka K."/>
            <person name="Satoh M."/>
            <person name="Sonobe K."/>
            <person name="Ishii M."/>
            <person name="Ohtani R."/>
            <person name="Kanamori-Sato M."/>
            <person name="Honoki R."/>
            <person name="Miyazaki D."/>
            <person name="Mochizuki H."/>
            <person name="Umetsu J."/>
            <person name="Higashi K."/>
            <person name="Shibata D."/>
            <person name="Kamiya Y."/>
            <person name="Sato N."/>
            <person name="Nakamura Y."/>
            <person name="Tabata S."/>
            <person name="Ida S."/>
            <person name="Kurokawa K."/>
            <person name="Ohta H."/>
        </authorList>
    </citation>
    <scope>NUCLEOTIDE SEQUENCE [LARGE SCALE GENOMIC DNA]</scope>
    <source>
        <strain evidence="3 4">NIES-2285</strain>
    </source>
</reference>
<dbReference type="PANTHER" id="PTHR18867:SF12">
    <property type="entry name" value="DNA REPAIR PROTEIN RAD50"/>
    <property type="match status" value="1"/>
</dbReference>
<sequence>MERHLEEGSGYDELSTQNAAETSGGALLRGHTTRLNGWGAGVADISAWSAMLSSEARRLERHGMEADKDSVALLRQLASEVLKIQEHIDAKDGEVRALHKKLADQRRAREALEILKQHVEKLEERCQKRIDETAVLRKKLREQARDDETAALRKKLREQASLLKCRTTTENNHRERVTAKSTRIARLLPPKSTLASQKRDDETVALRKKLREQASLLDRSTTTENTLRDRVTAKETAAAAAQRVLEEQMDEMGGHVAALREDAEKREEQRRRLEAELKVAVEKEARSQDRQAELSATVDALKAQLAKSTAEIARQSEQLAGRGREVSDVRMELARVREQLRTAELEREAQRERFEEKEGEWESVIRQADERLVEADVTILDLRRTLTSLEQDLAHTRDAADVTARQLTEHERSADDLARAQAGAISHLEEDLRRTQCELADLRDEHAMRAAPEVEREFVEEIERLDGQLETAREEARAALGDATEAVAARDAAERRLLHVVAHVADEASDLRHLLSHATSPQSASYKPSAQQGLLGEGPETPIPEPAGMALSTLAVTARKTVLALREVREREGRLEEELEAARQRLEHVERERLVSTTVAKDLKLLLEKAQEVLERRNSDGETERKEAQERNAALLGRCSQLERQQRTLVEAVAAACAALQGLGVPEDLRSGGGAEEEGFRRPESLTGLQVSLAEQTESVGAAHATLVRLARRLQSDSAELSDCKAEAERALDKARENEAQLRLRLQTSEEALSRAKAALEMARERHRDELRGLKKEWEERREGEVARAADEKEEVTQELESSRAIAHQLLGTVQLLVRYAAPVRQKLADVRWAKAVVSAQLRASVLQVQQMQTAFATLQETLLGKANEERRENGRFGSVQIESHWDEKGVYGGGKSHGRNGFRGVNGDFDVDGVTGVNAHKDGLNHTGFAEGLAPKARLRAGVWAVVAHLRLLSLGRFSVNQTVTKVCRESVPLLPRGSVRLDREMMMAVAGAGAGCSAREEAEAVVKLLDTAQKSSRQTSPPPVPRSLPGRSKASADSFRTLVERITRHVDSERTEHSNLIKALHAAGASTAKEHAAARLWETEARKYGELIAYMEERERQLQADLSRSVPLEEHRRIVDELKRMRAEAEGVVRERAEVGRELTSQIKVASHLRTQLSDAREAVHGKILATDRLTLELAKERQQLARLRESAAAQEAHHKRLQEDYEALVESLRDAEKATLAAKRDVDERADVARRLEQKAATARKHISHDGPSERESQKALSAVQSEAAAAKREAALSQQWLRRQSDLCEELTGKSQDMQRQLLASREHALTLRRELQSAIEREVAERTDRASWARARSELQAVRSAAEEQLAELIDTGPAQESAAGVKTLDDGNALGGKPGDREGGSRPAESRVNGRNDLIKSRRLGEENEGRDRSLSKGMAEKVESRREYSHSRKLTDGIAAVQGMESPRVRTRNSATSWAVDEVETARKSSVTLQPERMVGRSRVESSGGLPSAEGSESAAEEKVSDWLSQSGNRDAGPVGSLVTDSHVGLERKDGSGTQRLRSVSRQSDEKSRKISSATAPIVQRQSRKPAPSLPEAGSVRVRSASVSEKKIDKLMQAKTSPSVKDMISELRKLATMQPAI</sequence>
<evidence type="ECO:0000313" key="3">
    <source>
        <dbReference type="EMBL" id="GAQ89234.1"/>
    </source>
</evidence>
<feature type="compositionally biased region" description="Basic and acidic residues" evidence="2">
    <location>
        <begin position="1384"/>
        <end position="1442"/>
    </location>
</feature>
<dbReference type="STRING" id="105231.A0A1Y1IE46"/>
<feature type="region of interest" description="Disordered" evidence="2">
    <location>
        <begin position="1359"/>
        <end position="1595"/>
    </location>
</feature>
<feature type="compositionally biased region" description="Polar residues" evidence="2">
    <location>
        <begin position="1543"/>
        <end position="1553"/>
    </location>
</feature>
<feature type="coiled-coil region" evidence="1">
    <location>
        <begin position="1173"/>
        <end position="1221"/>
    </location>
</feature>
<organism evidence="3 4">
    <name type="scientific">Klebsormidium nitens</name>
    <name type="common">Green alga</name>
    <name type="synonym">Ulothrix nitens</name>
    <dbReference type="NCBI Taxonomy" id="105231"/>
    <lineage>
        <taxon>Eukaryota</taxon>
        <taxon>Viridiplantae</taxon>
        <taxon>Streptophyta</taxon>
        <taxon>Klebsormidiophyceae</taxon>
        <taxon>Klebsormidiales</taxon>
        <taxon>Klebsormidiaceae</taxon>
        <taxon>Klebsormidium</taxon>
    </lineage>
</organism>
<feature type="region of interest" description="Disordered" evidence="2">
    <location>
        <begin position="1012"/>
        <end position="1037"/>
    </location>
</feature>
<dbReference type="PANTHER" id="PTHR18867">
    <property type="entry name" value="RAD50"/>
    <property type="match status" value="1"/>
</dbReference>
<dbReference type="OMA" id="PHETSCH"/>
<proteinExistence type="predicted"/>
<feature type="coiled-coil region" evidence="1">
    <location>
        <begin position="718"/>
        <end position="806"/>
    </location>
</feature>
<feature type="coiled-coil region" evidence="1">
    <location>
        <begin position="425"/>
        <end position="482"/>
    </location>
</feature>
<name>A0A1Y1IE46_KLENI</name>
<keyword evidence="4" id="KW-1185">Reference proteome</keyword>
<feature type="region of interest" description="Disordered" evidence="2">
    <location>
        <begin position="1242"/>
        <end position="1270"/>
    </location>
</feature>
<feature type="region of interest" description="Disordered" evidence="2">
    <location>
        <begin position="519"/>
        <end position="540"/>
    </location>
</feature>
<feature type="compositionally biased region" description="Polar residues" evidence="2">
    <location>
        <begin position="519"/>
        <end position="532"/>
    </location>
</feature>
<evidence type="ECO:0000256" key="2">
    <source>
        <dbReference type="SAM" id="MobiDB-lite"/>
    </source>
</evidence>